<dbReference type="EMBL" id="CP001965">
    <property type="protein sequence ID" value="ADE12410.1"/>
    <property type="molecule type" value="Genomic_DNA"/>
</dbReference>
<evidence type="ECO:0000256" key="1">
    <source>
        <dbReference type="ARBA" id="ARBA00004651"/>
    </source>
</evidence>
<dbReference type="KEGG" id="slt:Slit_2182"/>
<dbReference type="InterPro" id="IPR032808">
    <property type="entry name" value="DoxX"/>
</dbReference>
<proteinExistence type="inferred from homology"/>
<reference evidence="8 9" key="1">
    <citation type="submission" date="2010-03" db="EMBL/GenBank/DDBJ databases">
        <title>Complete sequence of Sideroxydans lithotrophicus ES-1.</title>
        <authorList>
            <consortium name="US DOE Joint Genome Institute"/>
            <person name="Lucas S."/>
            <person name="Copeland A."/>
            <person name="Lapidus A."/>
            <person name="Cheng J.-F."/>
            <person name="Bruce D."/>
            <person name="Goodwin L."/>
            <person name="Pitluck S."/>
            <person name="Munk A.C."/>
            <person name="Detter J.C."/>
            <person name="Han C."/>
            <person name="Tapia R."/>
            <person name="Larimer F."/>
            <person name="Land M."/>
            <person name="Hauser L."/>
            <person name="Kyrpides N."/>
            <person name="Ivanova N."/>
            <person name="Emerson D."/>
            <person name="Woyke T."/>
        </authorList>
    </citation>
    <scope>NUCLEOTIDE SEQUENCE [LARGE SCALE GENOMIC DNA]</scope>
    <source>
        <strain evidence="8 9">ES-1</strain>
    </source>
</reference>
<evidence type="ECO:0000256" key="5">
    <source>
        <dbReference type="ARBA" id="ARBA00022989"/>
    </source>
</evidence>
<keyword evidence="6 7" id="KW-0472">Membrane</keyword>
<dbReference type="PANTHER" id="PTHR33452">
    <property type="entry name" value="OXIDOREDUCTASE CATD-RELATED"/>
    <property type="match status" value="1"/>
</dbReference>
<dbReference type="eggNOG" id="COG2259">
    <property type="taxonomic scope" value="Bacteria"/>
</dbReference>
<name>D5CUM3_SIDLE</name>
<keyword evidence="5 7" id="KW-1133">Transmembrane helix</keyword>
<evidence type="ECO:0000256" key="3">
    <source>
        <dbReference type="ARBA" id="ARBA00022475"/>
    </source>
</evidence>
<feature type="transmembrane region" description="Helical" evidence="7">
    <location>
        <begin position="12"/>
        <end position="29"/>
    </location>
</feature>
<evidence type="ECO:0000256" key="4">
    <source>
        <dbReference type="ARBA" id="ARBA00022692"/>
    </source>
</evidence>
<organism evidence="8 9">
    <name type="scientific">Sideroxydans lithotrophicus (strain ES-1)</name>
    <dbReference type="NCBI Taxonomy" id="580332"/>
    <lineage>
        <taxon>Bacteria</taxon>
        <taxon>Pseudomonadati</taxon>
        <taxon>Pseudomonadota</taxon>
        <taxon>Betaproteobacteria</taxon>
        <taxon>Nitrosomonadales</taxon>
        <taxon>Gallionellaceae</taxon>
        <taxon>Sideroxydans</taxon>
    </lineage>
</organism>
<keyword evidence="3" id="KW-1003">Cell membrane</keyword>
<dbReference type="OrthoDB" id="346004at2"/>
<feature type="transmembrane region" description="Helical" evidence="7">
    <location>
        <begin position="107"/>
        <end position="127"/>
    </location>
</feature>
<sequence>MIFSDATCKVWTPRILGIMRIIVGFLYVQHGTAKLFGIPHIPMFDGLQLLSLLGLAGVLELVGGTLILIGLLTRPAAFILSGEMAVAYFMAHAPQGFLPILNQGELAVLYCFLFLYLSVSGAGAYSVDEMLAHHHPTGKMQTT</sequence>
<evidence type="ECO:0000256" key="7">
    <source>
        <dbReference type="SAM" id="Phobius"/>
    </source>
</evidence>
<keyword evidence="9" id="KW-1185">Reference proteome</keyword>
<dbReference type="InterPro" id="IPR051907">
    <property type="entry name" value="DoxX-like_oxidoreductase"/>
</dbReference>
<feature type="transmembrane region" description="Helical" evidence="7">
    <location>
        <begin position="49"/>
        <end position="72"/>
    </location>
</feature>
<dbReference type="GO" id="GO:0005886">
    <property type="term" value="C:plasma membrane"/>
    <property type="evidence" value="ECO:0007669"/>
    <property type="project" value="UniProtKB-SubCell"/>
</dbReference>
<feature type="transmembrane region" description="Helical" evidence="7">
    <location>
        <begin position="84"/>
        <end position="101"/>
    </location>
</feature>
<dbReference type="PANTHER" id="PTHR33452:SF4">
    <property type="entry name" value="BLL4328 PROTEIN"/>
    <property type="match status" value="1"/>
</dbReference>
<dbReference type="Pfam" id="PF07681">
    <property type="entry name" value="DoxX"/>
    <property type="match status" value="1"/>
</dbReference>
<evidence type="ECO:0000256" key="6">
    <source>
        <dbReference type="ARBA" id="ARBA00023136"/>
    </source>
</evidence>
<gene>
    <name evidence="8" type="ordered locus">Slit_2182</name>
</gene>
<protein>
    <submittedName>
        <fullName evidence="8">DoxX family protein</fullName>
    </submittedName>
</protein>
<evidence type="ECO:0000313" key="9">
    <source>
        <dbReference type="Proteomes" id="UP000001625"/>
    </source>
</evidence>
<accession>D5CUM3</accession>
<dbReference type="STRING" id="580332.Slit_2182"/>
<dbReference type="AlphaFoldDB" id="D5CUM3"/>
<comment type="similarity">
    <text evidence="2">Belongs to the DoxX family.</text>
</comment>
<dbReference type="HOGENOM" id="CLU_058421_2_1_4"/>
<evidence type="ECO:0000256" key="2">
    <source>
        <dbReference type="ARBA" id="ARBA00006679"/>
    </source>
</evidence>
<keyword evidence="4 7" id="KW-0812">Transmembrane</keyword>
<evidence type="ECO:0000313" key="8">
    <source>
        <dbReference type="EMBL" id="ADE12410.1"/>
    </source>
</evidence>
<comment type="subcellular location">
    <subcellularLocation>
        <location evidence="1">Cell membrane</location>
        <topology evidence="1">Multi-pass membrane protein</topology>
    </subcellularLocation>
</comment>
<dbReference type="Proteomes" id="UP000001625">
    <property type="component" value="Chromosome"/>
</dbReference>